<dbReference type="InterPro" id="IPR011990">
    <property type="entry name" value="TPR-like_helical_dom_sf"/>
</dbReference>
<dbReference type="EMBL" id="CP012801">
    <property type="protein sequence ID" value="ALJ61033.1"/>
    <property type="molecule type" value="Genomic_DNA"/>
</dbReference>
<dbReference type="SUPFAM" id="SSF48452">
    <property type="entry name" value="TPR-like"/>
    <property type="match status" value="1"/>
</dbReference>
<dbReference type="GO" id="GO:0009279">
    <property type="term" value="C:cell outer membrane"/>
    <property type="evidence" value="ECO:0007669"/>
    <property type="project" value="UniProtKB-SubCell"/>
</dbReference>
<dbReference type="KEGG" id="bcel:BcellWH2_03811"/>
<evidence type="ECO:0000259" key="7">
    <source>
        <dbReference type="Pfam" id="PF14322"/>
    </source>
</evidence>
<evidence type="ECO:0000256" key="5">
    <source>
        <dbReference type="ARBA" id="ARBA00023237"/>
    </source>
</evidence>
<dbReference type="InterPro" id="IPR033985">
    <property type="entry name" value="SusD-like_N"/>
</dbReference>
<evidence type="ECO:0000256" key="4">
    <source>
        <dbReference type="ARBA" id="ARBA00023136"/>
    </source>
</evidence>
<keyword evidence="3" id="KW-0732">Signal</keyword>
<evidence type="ECO:0000259" key="6">
    <source>
        <dbReference type="Pfam" id="PF07980"/>
    </source>
</evidence>
<dbReference type="Gene3D" id="1.25.40.390">
    <property type="match status" value="1"/>
</dbReference>
<comment type="similarity">
    <text evidence="2">Belongs to the SusD family.</text>
</comment>
<proteinExistence type="inferred from homology"/>
<dbReference type="Pfam" id="PF14322">
    <property type="entry name" value="SusD-like_3"/>
    <property type="match status" value="1"/>
</dbReference>
<evidence type="ECO:0000313" key="9">
    <source>
        <dbReference type="Proteomes" id="UP000061809"/>
    </source>
</evidence>
<dbReference type="RefSeq" id="WP_029427305.1">
    <property type="nucleotide sequence ID" value="NZ_CP012801.1"/>
</dbReference>
<evidence type="ECO:0000313" key="8">
    <source>
        <dbReference type="EMBL" id="ALJ61033.1"/>
    </source>
</evidence>
<keyword evidence="4" id="KW-0472">Membrane</keyword>
<comment type="subcellular location">
    <subcellularLocation>
        <location evidence="1">Cell outer membrane</location>
    </subcellularLocation>
</comment>
<evidence type="ECO:0000256" key="1">
    <source>
        <dbReference type="ARBA" id="ARBA00004442"/>
    </source>
</evidence>
<accession>A0A0P0FU10</accession>
<sequence length="543" mass="60331">MKINKYILLLSATMVVVSCDLDKFPEGSTVTQDQKNEVVELLPDRISSELNGLKTGLYSHTNLLTDYNNHMDYGFPAACMIYETAGQDLLTLNDQTGYNKFISSQRLLDRNITSTFNAFLWKLYYKHMKTANDILKAIPADAADASLKKYRGQALASRAFDYLQLIQTYQLTYIGHETANGVPLVLETTSDTELMNNPRASVQQVYGRITEDLDEAITLLTGASARADKAEISVEVAYGLRARANLLMGKWAAAASDAAKAYGTSAPYSVADVSQPTFYNATDNAWIWGIVVTTEDYLAKTGIVNWPSNLCSLTGMGYTTAASATDVAYRLINKNLWAKIPETDVRKGWWVDEDLHSPVLDNGLGEDYAYYWANGMFNGGTFPSKFSPYTNVKFGPDNGTFADTDNAQDWPLMRVEEMKLIEAEALGRDNLATGKQKLEEFVRQYRDPSYTCTAGSLDAFIDEVWFQRRVELWGEGFALFDILRLKKPIIRQGANYPINSTFAEIAAEAPIMIYRIPEAETSVNSAITEADNNPAAMAPTPVN</sequence>
<dbReference type="Proteomes" id="UP000061809">
    <property type="component" value="Chromosome"/>
</dbReference>
<dbReference type="PATRIC" id="fig|246787.4.peg.3946"/>
<feature type="domain" description="RagB/SusD" evidence="6">
    <location>
        <begin position="367"/>
        <end position="490"/>
    </location>
</feature>
<reference evidence="8 9" key="1">
    <citation type="journal article" date="2015" name="Science">
        <title>Genetic determinants of in vivo fitness and diet responsiveness in multiple human gut Bacteroides.</title>
        <authorList>
            <person name="Wu M."/>
            <person name="McNulty N.P."/>
            <person name="Rodionov D.A."/>
            <person name="Khoroshkin M.S."/>
            <person name="Griffin N.W."/>
            <person name="Cheng J."/>
            <person name="Latreille P."/>
            <person name="Kerstetter R.A."/>
            <person name="Terrapon N."/>
            <person name="Henrissat B."/>
            <person name="Osterman A.L."/>
            <person name="Gordon J.I."/>
        </authorList>
    </citation>
    <scope>NUCLEOTIDE SEQUENCE [LARGE SCALE GENOMIC DNA]</scope>
    <source>
        <strain evidence="8 9">WH2</strain>
    </source>
</reference>
<dbReference type="PROSITE" id="PS51257">
    <property type="entry name" value="PROKAR_LIPOPROTEIN"/>
    <property type="match status" value="1"/>
</dbReference>
<dbReference type="InterPro" id="IPR012944">
    <property type="entry name" value="SusD_RagB_dom"/>
</dbReference>
<dbReference type="AlphaFoldDB" id="A0A0P0FU10"/>
<gene>
    <name evidence="8" type="ORF">BcellWH2_03811</name>
</gene>
<evidence type="ECO:0000256" key="3">
    <source>
        <dbReference type="ARBA" id="ARBA00022729"/>
    </source>
</evidence>
<dbReference type="Pfam" id="PF07980">
    <property type="entry name" value="SusD_RagB"/>
    <property type="match status" value="1"/>
</dbReference>
<keyword evidence="5" id="KW-0998">Cell outer membrane</keyword>
<organism evidence="8 9">
    <name type="scientific">Bacteroides cellulosilyticus</name>
    <dbReference type="NCBI Taxonomy" id="246787"/>
    <lineage>
        <taxon>Bacteria</taxon>
        <taxon>Pseudomonadati</taxon>
        <taxon>Bacteroidota</taxon>
        <taxon>Bacteroidia</taxon>
        <taxon>Bacteroidales</taxon>
        <taxon>Bacteroidaceae</taxon>
        <taxon>Bacteroides</taxon>
    </lineage>
</organism>
<feature type="domain" description="SusD-like N-terminal" evidence="7">
    <location>
        <begin position="111"/>
        <end position="244"/>
    </location>
</feature>
<name>A0A0P0FU10_9BACE</name>
<protein>
    <submittedName>
        <fullName evidence="8">SusD family protein</fullName>
    </submittedName>
</protein>
<evidence type="ECO:0000256" key="2">
    <source>
        <dbReference type="ARBA" id="ARBA00006275"/>
    </source>
</evidence>